<dbReference type="SUPFAM" id="SSF52540">
    <property type="entry name" value="P-loop containing nucleoside triphosphate hydrolases"/>
    <property type="match status" value="1"/>
</dbReference>
<dbReference type="InterPro" id="IPR027417">
    <property type="entry name" value="P-loop_NTPase"/>
</dbReference>
<evidence type="ECO:0000313" key="1">
    <source>
        <dbReference type="EMBL" id="RST29585.1"/>
    </source>
</evidence>
<keyword evidence="2" id="KW-1185">Reference proteome</keyword>
<dbReference type="InterPro" id="IPR017026">
    <property type="entry name" value="ImuA"/>
</dbReference>
<dbReference type="AlphaFoldDB" id="A0A3R9Y3U3"/>
<dbReference type="PIRSF" id="PIRSF034285">
    <property type="entry name" value="UCP034285"/>
    <property type="match status" value="1"/>
</dbReference>
<accession>A0A3R9Y3U3</accession>
<organism evidence="1 2">
    <name type="scientific">Sphingomonas ginkgonis</name>
    <dbReference type="NCBI Taxonomy" id="2315330"/>
    <lineage>
        <taxon>Bacteria</taxon>
        <taxon>Pseudomonadati</taxon>
        <taxon>Pseudomonadota</taxon>
        <taxon>Alphaproteobacteria</taxon>
        <taxon>Sphingomonadales</taxon>
        <taxon>Sphingomonadaceae</taxon>
        <taxon>Sphingomonas</taxon>
    </lineage>
</organism>
<dbReference type="Gene3D" id="3.40.50.300">
    <property type="entry name" value="P-loop containing nucleotide triphosphate hydrolases"/>
    <property type="match status" value="1"/>
</dbReference>
<protein>
    <submittedName>
        <fullName evidence="1">Protein ImuA</fullName>
    </submittedName>
</protein>
<name>A0A3R9Y3U3_9SPHN</name>
<dbReference type="Proteomes" id="UP000274661">
    <property type="component" value="Unassembled WGS sequence"/>
</dbReference>
<reference evidence="1 2" key="1">
    <citation type="submission" date="2018-12" db="EMBL/GenBank/DDBJ databases">
        <title>Sphingomonas sp. HMF7854 Genome sequencing and assembly.</title>
        <authorList>
            <person name="Cha I."/>
            <person name="Kang H."/>
            <person name="Kim H."/>
            <person name="Kang J."/>
            <person name="Joh K."/>
        </authorList>
    </citation>
    <scope>NUCLEOTIDE SEQUENCE [LARGE SCALE GENOMIC DNA]</scope>
    <source>
        <strain evidence="1 2">HMF7854</strain>
    </source>
</reference>
<evidence type="ECO:0000313" key="2">
    <source>
        <dbReference type="Proteomes" id="UP000274661"/>
    </source>
</evidence>
<dbReference type="EMBL" id="RWJF01000001">
    <property type="protein sequence ID" value="RST29585.1"/>
    <property type="molecule type" value="Genomic_DNA"/>
</dbReference>
<comment type="caution">
    <text evidence="1">The sequence shown here is derived from an EMBL/GenBank/DDBJ whole genome shotgun (WGS) entry which is preliminary data.</text>
</comment>
<gene>
    <name evidence="1" type="ORF">HMF7854_01110</name>
</gene>
<sequence length="250" mass="26459">MPASNPMISELRKQLSAIEGDGRSERPVLSFGLDPVDSRLADEGLRLDALHEVAGEGAGWGDDAAATLFLAAVAARTQGPVLWVVRRRDLFAPGLYQAGLDPARVLYAEARDDLELLALMEEGLRHRGLGAVIGEAKKVAMAATRRLQLAAEGGSSIALLLKRPGRDGADPLGQPSAAVTRWRVASAPSLPVPWEGLGRACWRLACARQRGGDPFELTVEAPDETGCLALPARLVDRPAAEGRAPLRAVG</sequence>
<dbReference type="OrthoDB" id="7202530at2"/>
<proteinExistence type="predicted"/>